<dbReference type="Proteomes" id="UP000267524">
    <property type="component" value="Unassembled WGS sequence"/>
</dbReference>
<reference evidence="1 2" key="1">
    <citation type="submission" date="2018-08" db="EMBL/GenBank/DDBJ databases">
        <title>Chryseobacterium nematophagum: a novel matrix digesting pathogen of nematodes.</title>
        <authorList>
            <person name="Page A."/>
            <person name="Roberts M."/>
            <person name="Felix M.-A."/>
            <person name="Weir W."/>
        </authorList>
    </citation>
    <scope>NUCLEOTIDE SEQUENCE [LARGE SCALE GENOMIC DNA]</scope>
    <source>
        <strain evidence="1 2">JUb275</strain>
    </source>
</reference>
<accession>A0A3M7LGY9</accession>
<evidence type="ECO:0008006" key="3">
    <source>
        <dbReference type="Google" id="ProtNLM"/>
    </source>
</evidence>
<keyword evidence="2" id="KW-1185">Reference proteome</keyword>
<dbReference type="AlphaFoldDB" id="A0A3M7LGY9"/>
<organism evidence="1 2">
    <name type="scientific">Chryseobacterium nematophagum</name>
    <dbReference type="NCBI Taxonomy" id="2305228"/>
    <lineage>
        <taxon>Bacteria</taxon>
        <taxon>Pseudomonadati</taxon>
        <taxon>Bacteroidota</taxon>
        <taxon>Flavobacteriia</taxon>
        <taxon>Flavobacteriales</taxon>
        <taxon>Weeksellaceae</taxon>
        <taxon>Chryseobacterium group</taxon>
        <taxon>Chryseobacterium</taxon>
    </lineage>
</organism>
<dbReference type="EMBL" id="QWIV01000005">
    <property type="protein sequence ID" value="RMZ60812.1"/>
    <property type="molecule type" value="Genomic_DNA"/>
</dbReference>
<dbReference type="RefSeq" id="WP_122545619.1">
    <property type="nucleotide sequence ID" value="NZ_QWIV01000005.1"/>
</dbReference>
<evidence type="ECO:0000313" key="2">
    <source>
        <dbReference type="Proteomes" id="UP000267524"/>
    </source>
</evidence>
<comment type="caution">
    <text evidence="1">The sequence shown here is derived from an EMBL/GenBank/DDBJ whole genome shotgun (WGS) entry which is preliminary data.</text>
</comment>
<sequence>MKKYVLSIALVCISLISYGQSNYEKVMSEKIAKLEMCKTTEDYQMLANDFERIGKKETTQWLPSYYAAFAQIQKGRIQMRDGKMEGLSAYSEAAFKYLDQAESSAGKDNGEIHLLKKMAYSLSMMENPQQKYMTDGVKAAEELKIAEQLDSNNPRIALIKAEDMYFTPEQYGGSKTKGIELFKEALNKFNTYKPKSPIDPSWGRGEAEYFISQAGK</sequence>
<protein>
    <recommendedName>
        <fullName evidence="3">Tetratricopeptide repeat protein</fullName>
    </recommendedName>
</protein>
<evidence type="ECO:0000313" key="1">
    <source>
        <dbReference type="EMBL" id="RMZ60812.1"/>
    </source>
</evidence>
<gene>
    <name evidence="1" type="ORF">D1632_02205</name>
</gene>
<proteinExistence type="predicted"/>
<name>A0A3M7LGY9_9FLAO</name>